<keyword evidence="2 5" id="KW-0479">Metal-binding</keyword>
<name>A0A1I0FGF1_THASX</name>
<dbReference type="InterPro" id="IPR050178">
    <property type="entry name" value="AspA/AstE_fam"/>
</dbReference>
<dbReference type="AlphaFoldDB" id="A0A1I0FGF1"/>
<protein>
    <recommendedName>
        <fullName evidence="5 6">Succinylglutamate desuccinylase</fullName>
        <ecNumber evidence="5 6">3.5.1.96</ecNumber>
    </recommendedName>
</protein>
<dbReference type="InterPro" id="IPR055438">
    <property type="entry name" value="AstE_AspA_cat"/>
</dbReference>
<feature type="binding site" evidence="5">
    <location>
        <position position="171"/>
    </location>
    <ligand>
        <name>Zn(2+)</name>
        <dbReference type="ChEBI" id="CHEBI:29105"/>
    </ligand>
</feature>
<feature type="domain" description="AstE/AspA barrel-sandwich hybrid" evidence="7">
    <location>
        <begin position="276"/>
        <end position="349"/>
    </location>
</feature>
<keyword evidence="10" id="KW-1185">Reference proteome</keyword>
<dbReference type="NCBIfam" id="TIGR03242">
    <property type="entry name" value="arg_catab_astE"/>
    <property type="match status" value="1"/>
</dbReference>
<dbReference type="STRING" id="349064.SAMN05660429_02125"/>
<evidence type="ECO:0000313" key="10">
    <source>
        <dbReference type="Proteomes" id="UP000199308"/>
    </source>
</evidence>
<dbReference type="CDD" id="cd03855">
    <property type="entry name" value="M14_ASTE"/>
    <property type="match status" value="1"/>
</dbReference>
<evidence type="ECO:0000256" key="2">
    <source>
        <dbReference type="ARBA" id="ARBA00022723"/>
    </source>
</evidence>
<comment type="cofactor">
    <cofactor evidence="5">
        <name>Zn(2+)</name>
        <dbReference type="ChEBI" id="CHEBI:29105"/>
    </cofactor>
    <text evidence="5">Binds 1 zinc ion per subunit.</text>
</comment>
<dbReference type="Gene3D" id="3.40.630.10">
    <property type="entry name" value="Zn peptidases"/>
    <property type="match status" value="1"/>
</dbReference>
<dbReference type="GO" id="GO:0009017">
    <property type="term" value="F:succinylglutamate desuccinylase activity"/>
    <property type="evidence" value="ECO:0007669"/>
    <property type="project" value="UniProtKB-UniRule"/>
</dbReference>
<dbReference type="UniPathway" id="UPA00185">
    <property type="reaction ID" value="UER00283"/>
</dbReference>
<dbReference type="Pfam" id="PF04952">
    <property type="entry name" value="AstE_AspA_hybrid"/>
    <property type="match status" value="1"/>
</dbReference>
<feature type="active site" evidence="5">
    <location>
        <position position="236"/>
    </location>
</feature>
<feature type="domain" description="Succinylglutamate desuccinylase/Aspartoacylase catalytic" evidence="8">
    <location>
        <begin position="65"/>
        <end position="262"/>
    </location>
</feature>
<feature type="binding site" evidence="5">
    <location>
        <position position="78"/>
    </location>
    <ligand>
        <name>Zn(2+)</name>
        <dbReference type="ChEBI" id="CHEBI:29105"/>
    </ligand>
</feature>
<keyword evidence="1 5" id="KW-0056">Arginine metabolism</keyword>
<dbReference type="RefSeq" id="WP_093330013.1">
    <property type="nucleotide sequence ID" value="NZ_AP027363.1"/>
</dbReference>
<gene>
    <name evidence="5" type="primary">astE</name>
    <name evidence="9" type="ORF">SAMN05660429_02125</name>
</gene>
<dbReference type="GO" id="GO:0016788">
    <property type="term" value="F:hydrolase activity, acting on ester bonds"/>
    <property type="evidence" value="ECO:0007669"/>
    <property type="project" value="UniProtKB-UniRule"/>
</dbReference>
<dbReference type="InterPro" id="IPR007036">
    <property type="entry name" value="Aste_AspA_hybrid_dom"/>
</dbReference>
<dbReference type="Pfam" id="PF24827">
    <property type="entry name" value="AstE_AspA_cat"/>
    <property type="match status" value="1"/>
</dbReference>
<evidence type="ECO:0000259" key="8">
    <source>
        <dbReference type="Pfam" id="PF24827"/>
    </source>
</evidence>
<dbReference type="GO" id="GO:0008270">
    <property type="term" value="F:zinc ion binding"/>
    <property type="evidence" value="ECO:0007669"/>
    <property type="project" value="UniProtKB-UniRule"/>
</dbReference>
<dbReference type="PANTHER" id="PTHR15162">
    <property type="entry name" value="ASPARTOACYLASE"/>
    <property type="match status" value="1"/>
</dbReference>
<dbReference type="InterPro" id="IPR016681">
    <property type="entry name" value="SuccinylGlu_desuccinylase"/>
</dbReference>
<keyword evidence="4 5" id="KW-0862">Zinc</keyword>
<keyword evidence="3 5" id="KW-0378">Hydrolase</keyword>
<dbReference type="PIRSF" id="PIRSF017020">
    <property type="entry name" value="AstE"/>
    <property type="match status" value="1"/>
</dbReference>
<organism evidence="9 10">
    <name type="scientific">Thalassotalea agarivorans</name>
    <name type="common">Thalassomonas agarivorans</name>
    <dbReference type="NCBI Taxonomy" id="349064"/>
    <lineage>
        <taxon>Bacteria</taxon>
        <taxon>Pseudomonadati</taxon>
        <taxon>Pseudomonadota</taxon>
        <taxon>Gammaproteobacteria</taxon>
        <taxon>Alteromonadales</taxon>
        <taxon>Colwelliaceae</taxon>
        <taxon>Thalassotalea</taxon>
    </lineage>
</organism>
<dbReference type="PANTHER" id="PTHR15162:SF7">
    <property type="entry name" value="SUCCINYLGLUTAMATE DESUCCINYLASE"/>
    <property type="match status" value="1"/>
</dbReference>
<dbReference type="OrthoDB" id="5290473at2"/>
<evidence type="ECO:0000256" key="1">
    <source>
        <dbReference type="ARBA" id="ARBA00022503"/>
    </source>
</evidence>
<comment type="catalytic activity">
    <reaction evidence="5">
        <text>N-succinyl-L-glutamate + H2O = L-glutamate + succinate</text>
        <dbReference type="Rhea" id="RHEA:15169"/>
        <dbReference type="ChEBI" id="CHEBI:15377"/>
        <dbReference type="ChEBI" id="CHEBI:29985"/>
        <dbReference type="ChEBI" id="CHEBI:30031"/>
        <dbReference type="ChEBI" id="CHEBI:58763"/>
        <dbReference type="EC" id="3.5.1.96"/>
    </reaction>
</comment>
<evidence type="ECO:0000313" key="9">
    <source>
        <dbReference type="EMBL" id="SET57300.1"/>
    </source>
</evidence>
<evidence type="ECO:0000256" key="4">
    <source>
        <dbReference type="ARBA" id="ARBA00022833"/>
    </source>
</evidence>
<dbReference type="HAMAP" id="MF_00767">
    <property type="entry name" value="Arg_catab_AstE"/>
    <property type="match status" value="1"/>
</dbReference>
<dbReference type="GO" id="GO:0019545">
    <property type="term" value="P:L-arginine catabolic process to succinate"/>
    <property type="evidence" value="ECO:0007669"/>
    <property type="project" value="UniProtKB-UniRule"/>
</dbReference>
<evidence type="ECO:0000256" key="6">
    <source>
        <dbReference type="NCBIfam" id="TIGR03242"/>
    </source>
</evidence>
<feature type="binding site" evidence="5">
    <location>
        <position position="75"/>
    </location>
    <ligand>
        <name>Zn(2+)</name>
        <dbReference type="ChEBI" id="CHEBI:29105"/>
    </ligand>
</feature>
<evidence type="ECO:0000259" key="7">
    <source>
        <dbReference type="Pfam" id="PF04952"/>
    </source>
</evidence>
<dbReference type="EC" id="3.5.1.96" evidence="5 6"/>
<dbReference type="SUPFAM" id="SSF53187">
    <property type="entry name" value="Zn-dependent exopeptidases"/>
    <property type="match status" value="1"/>
</dbReference>
<reference evidence="9 10" key="1">
    <citation type="submission" date="2016-10" db="EMBL/GenBank/DDBJ databases">
        <authorList>
            <person name="de Groot N.N."/>
        </authorList>
    </citation>
    <scope>NUCLEOTIDE SEQUENCE [LARGE SCALE GENOMIC DNA]</scope>
    <source>
        <strain evidence="9 10">DSM 19706</strain>
    </source>
</reference>
<evidence type="ECO:0000256" key="5">
    <source>
        <dbReference type="HAMAP-Rule" id="MF_00767"/>
    </source>
</evidence>
<comment type="pathway">
    <text evidence="5">Amino-acid degradation; L-arginine degradation via AST pathway; L-glutamate and succinate from L-arginine: step 5/5.</text>
</comment>
<dbReference type="Proteomes" id="UP000199308">
    <property type="component" value="Unassembled WGS sequence"/>
</dbReference>
<sequence length="355" mass="39672">MHSQDVIERLSSSHDFLALTRQYPDFLPEAQFVISPNGHDINVVVTDTGIISFDPVTKHVDNQSAKDIVLSCAVHGNETAPIEICDALIKSLFKGELDLSHRTLFLFGNPDAINNGTRFIEENMNRLFMGAHSKAPGLVNKERKRAKQLEDVVTQFFEQGSNNHNIHYDLHTAIRGSYHQKFAVYPLLHGDKTWQKSQFEFLLACGIDTVLLSESTTTTFSYFSSTTFDADAFTIELGKVKPFGENKQSDFEQAHNTLARLISGADMQLKPYDASQFNIFTIHQTINRHHEAFSLSFDDDVKNFTPFAKGDLLATDGDVKHVAQQDGEAIIFPNANVAIGQRALLTVVKTDIEPV</sequence>
<comment type="similarity">
    <text evidence="5">Belongs to the AspA/AstE family. Succinylglutamate desuccinylase subfamily.</text>
</comment>
<dbReference type="NCBIfam" id="NF003706">
    <property type="entry name" value="PRK05324.1"/>
    <property type="match status" value="1"/>
</dbReference>
<comment type="function">
    <text evidence="5">Transforms N(2)-succinylglutamate into succinate and glutamate.</text>
</comment>
<proteinExistence type="inferred from homology"/>
<accession>A0A1I0FGF1</accession>
<dbReference type="GO" id="GO:0019544">
    <property type="term" value="P:L-arginine catabolic process to L-glutamate"/>
    <property type="evidence" value="ECO:0007669"/>
    <property type="project" value="UniProtKB-UniRule"/>
</dbReference>
<evidence type="ECO:0000256" key="3">
    <source>
        <dbReference type="ARBA" id="ARBA00022801"/>
    </source>
</evidence>
<dbReference type="EMBL" id="FOHK01000009">
    <property type="protein sequence ID" value="SET57300.1"/>
    <property type="molecule type" value="Genomic_DNA"/>
</dbReference>